<evidence type="ECO:0008006" key="2">
    <source>
        <dbReference type="Google" id="ProtNLM"/>
    </source>
</evidence>
<evidence type="ECO:0000313" key="1">
    <source>
        <dbReference type="EMBL" id="GAG06751.1"/>
    </source>
</evidence>
<organism evidence="1">
    <name type="scientific">marine sediment metagenome</name>
    <dbReference type="NCBI Taxonomy" id="412755"/>
    <lineage>
        <taxon>unclassified sequences</taxon>
        <taxon>metagenomes</taxon>
        <taxon>ecological metagenomes</taxon>
    </lineage>
</organism>
<reference evidence="1" key="1">
    <citation type="journal article" date="2014" name="Front. Microbiol.">
        <title>High frequency of phylogenetically diverse reductive dehalogenase-homologous genes in deep subseafloor sedimentary metagenomes.</title>
        <authorList>
            <person name="Kawai M."/>
            <person name="Futagami T."/>
            <person name="Toyoda A."/>
            <person name="Takaki Y."/>
            <person name="Nishi S."/>
            <person name="Hori S."/>
            <person name="Arai W."/>
            <person name="Tsubouchi T."/>
            <person name="Morono Y."/>
            <person name="Uchiyama I."/>
            <person name="Ito T."/>
            <person name="Fujiyama A."/>
            <person name="Inagaki F."/>
            <person name="Takami H."/>
        </authorList>
    </citation>
    <scope>NUCLEOTIDE SEQUENCE</scope>
    <source>
        <strain evidence="1">Expedition CK06-06</strain>
    </source>
</reference>
<name>X0W1Y2_9ZZZZ</name>
<dbReference type="InterPro" id="IPR012675">
    <property type="entry name" value="Beta-grasp_dom_sf"/>
</dbReference>
<accession>X0W1Y2</accession>
<feature type="non-terminal residue" evidence="1">
    <location>
        <position position="91"/>
    </location>
</feature>
<dbReference type="InterPro" id="IPR016155">
    <property type="entry name" value="Mopterin_synth/thiamin_S_b"/>
</dbReference>
<protein>
    <recommendedName>
        <fullName evidence="2">MoaD/ThiS family protein</fullName>
    </recommendedName>
</protein>
<comment type="caution">
    <text evidence="1">The sequence shown here is derived from an EMBL/GenBank/DDBJ whole genome shotgun (WGS) entry which is preliminary data.</text>
</comment>
<dbReference type="Gene3D" id="3.10.20.30">
    <property type="match status" value="1"/>
</dbReference>
<dbReference type="SUPFAM" id="SSF54285">
    <property type="entry name" value="MoaD/ThiS"/>
    <property type="match status" value="1"/>
</dbReference>
<dbReference type="Pfam" id="PF02597">
    <property type="entry name" value="ThiS"/>
    <property type="match status" value="1"/>
</dbReference>
<gene>
    <name evidence="1" type="ORF">S01H1_38650</name>
</gene>
<sequence length="91" mass="9799">MQKITLRHWGSGKVQKQEVELPAGMTVREFLQWLPKGQDGDLGKLQKYAEPGAYKNVFIAINGTNILSMGGLDAEISQGDTISVLPTVAGG</sequence>
<proteinExistence type="predicted"/>
<dbReference type="InterPro" id="IPR003749">
    <property type="entry name" value="ThiS/MoaD-like"/>
</dbReference>
<dbReference type="EMBL" id="BARS01024344">
    <property type="protein sequence ID" value="GAG06751.1"/>
    <property type="molecule type" value="Genomic_DNA"/>
</dbReference>
<dbReference type="AlphaFoldDB" id="X0W1Y2"/>